<reference evidence="1 2" key="1">
    <citation type="submission" date="2022-05" db="EMBL/GenBank/DDBJ databases">
        <title>Genome Sequencing of Bee-Associated Microbes.</title>
        <authorList>
            <person name="Dunlap C."/>
        </authorList>
    </citation>
    <scope>NUCLEOTIDE SEQUENCE [LARGE SCALE GENOMIC DNA]</scope>
    <source>
        <strain evidence="1 2">NRRL B-14421</strain>
    </source>
</reference>
<organism evidence="1 2">
    <name type="scientific">Paenibacillus alginolyticus</name>
    <dbReference type="NCBI Taxonomy" id="59839"/>
    <lineage>
        <taxon>Bacteria</taxon>
        <taxon>Bacillati</taxon>
        <taxon>Bacillota</taxon>
        <taxon>Bacilli</taxon>
        <taxon>Bacillales</taxon>
        <taxon>Paenibacillaceae</taxon>
        <taxon>Paenibacillus</taxon>
    </lineage>
</organism>
<evidence type="ECO:0000313" key="2">
    <source>
        <dbReference type="Proteomes" id="UP001527099"/>
    </source>
</evidence>
<dbReference type="RefSeq" id="WP_029195792.1">
    <property type="nucleotide sequence ID" value="NZ_JAMDMW010000054.1"/>
</dbReference>
<proteinExistence type="predicted"/>
<accession>A0ABT4GNR1</accession>
<keyword evidence="2" id="KW-1185">Reference proteome</keyword>
<sequence>MLTNPEALKHLYEEFLSKGVEIVNGPHWSEGWSEMTIRDNNGYCSLSLHKDSLDFNLLRMFVQ</sequence>
<evidence type="ECO:0000313" key="1">
    <source>
        <dbReference type="EMBL" id="MCY9697859.1"/>
    </source>
</evidence>
<comment type="caution">
    <text evidence="1">The sequence shown here is derived from an EMBL/GenBank/DDBJ whole genome shotgun (WGS) entry which is preliminary data.</text>
</comment>
<gene>
    <name evidence="1" type="ORF">M5X19_34130</name>
</gene>
<name>A0ABT4GNR1_9BACL</name>
<dbReference type="Proteomes" id="UP001527099">
    <property type="component" value="Unassembled WGS sequence"/>
</dbReference>
<dbReference type="EMBL" id="JAMDMX010000172">
    <property type="protein sequence ID" value="MCY9697859.1"/>
    <property type="molecule type" value="Genomic_DNA"/>
</dbReference>
<protein>
    <submittedName>
        <fullName evidence="1">Uncharacterized protein</fullName>
    </submittedName>
</protein>